<protein>
    <recommendedName>
        <fullName evidence="4">DUF2178 domain-containing protein</fullName>
    </recommendedName>
</protein>
<dbReference type="RefSeq" id="WP_006637384.1">
    <property type="nucleotide sequence ID" value="NZ_CABJEH010000007.1"/>
</dbReference>
<dbReference type="Pfam" id="PF09946">
    <property type="entry name" value="DUF2178"/>
    <property type="match status" value="1"/>
</dbReference>
<evidence type="ECO:0008006" key="4">
    <source>
        <dbReference type="Google" id="ProtNLM"/>
    </source>
</evidence>
<keyword evidence="1" id="KW-0472">Membrane</keyword>
<organism evidence="2 3">
    <name type="scientific">Bacillus sonorensis</name>
    <dbReference type="NCBI Taxonomy" id="119858"/>
    <lineage>
        <taxon>Bacteria</taxon>
        <taxon>Bacillati</taxon>
        <taxon>Bacillota</taxon>
        <taxon>Bacilli</taxon>
        <taxon>Bacillales</taxon>
        <taxon>Bacillaceae</taxon>
        <taxon>Bacillus</taxon>
    </lineage>
</organism>
<feature type="transmembrane region" description="Helical" evidence="1">
    <location>
        <begin position="53"/>
        <end position="72"/>
    </location>
</feature>
<accession>A0ABM6LDZ7</accession>
<proteinExistence type="predicted"/>
<evidence type="ECO:0000256" key="1">
    <source>
        <dbReference type="SAM" id="Phobius"/>
    </source>
</evidence>
<feature type="transmembrane region" description="Helical" evidence="1">
    <location>
        <begin position="6"/>
        <end position="28"/>
    </location>
</feature>
<dbReference type="InterPro" id="IPR019235">
    <property type="entry name" value="DUF2178_TM"/>
</dbReference>
<evidence type="ECO:0000313" key="3">
    <source>
        <dbReference type="Proteomes" id="UP000196877"/>
    </source>
</evidence>
<dbReference type="Proteomes" id="UP000196877">
    <property type="component" value="Chromosome"/>
</dbReference>
<keyword evidence="1" id="KW-1133">Transmembrane helix</keyword>
<dbReference type="EMBL" id="CP021920">
    <property type="protein sequence ID" value="ASB87499.1"/>
    <property type="molecule type" value="Genomic_DNA"/>
</dbReference>
<reference evidence="2 3" key="1">
    <citation type="submission" date="2017-06" db="EMBL/GenBank/DDBJ databases">
        <title>Genome sequence of Bacillus sonorensis strain SRCM101395.</title>
        <authorList>
            <person name="Cho S.H."/>
        </authorList>
    </citation>
    <scope>NUCLEOTIDE SEQUENCE [LARGE SCALE GENOMIC DNA]</scope>
    <source>
        <strain evidence="2 3">SRCM101395</strain>
    </source>
</reference>
<name>A0ABM6LDZ7_9BACI</name>
<sequence>MTEHMLNMLVALSGIGIGVAGMIIAYFINKRINQKMRLFNERHQKIRYQAKTLSWNITMVGILIVWVLAILYKGISFSFFLITGLYILHCVSMLISTVYFAGRN</sequence>
<feature type="transmembrane region" description="Helical" evidence="1">
    <location>
        <begin position="78"/>
        <end position="101"/>
    </location>
</feature>
<gene>
    <name evidence="2" type="ORF">S101395_00945</name>
</gene>
<keyword evidence="1" id="KW-0812">Transmembrane</keyword>
<evidence type="ECO:0000313" key="2">
    <source>
        <dbReference type="EMBL" id="ASB87499.1"/>
    </source>
</evidence>
<keyword evidence="3" id="KW-1185">Reference proteome</keyword>